<keyword evidence="2" id="KW-1185">Reference proteome</keyword>
<dbReference type="AlphaFoldDB" id="A0A248VCW6"/>
<dbReference type="OrthoDB" id="9127974at2"/>
<evidence type="ECO:0000313" key="2">
    <source>
        <dbReference type="Proteomes" id="UP000215158"/>
    </source>
</evidence>
<dbReference type="RefSeq" id="WP_095417017.1">
    <property type="nucleotide sequence ID" value="NZ_CP022989.1"/>
</dbReference>
<dbReference type="EMBL" id="CP022989">
    <property type="protein sequence ID" value="ASV96710.1"/>
    <property type="molecule type" value="Genomic_DNA"/>
</dbReference>
<name>A0A248VCW6_9BURK</name>
<reference evidence="1 2" key="1">
    <citation type="submission" date="2017-08" db="EMBL/GenBank/DDBJ databases">
        <title>Identification and genetic characteristics of simultaneous BTEX- and naphthalene-degrading Paraburkholderia sp. BN5 isolated from petroleum-contaminated soil.</title>
        <authorList>
            <person name="Lee Y."/>
            <person name="Jeon C.O."/>
        </authorList>
    </citation>
    <scope>NUCLEOTIDE SEQUENCE [LARGE SCALE GENOMIC DNA]</scope>
    <source>
        <strain evidence="1 2">BN5</strain>
    </source>
</reference>
<dbReference type="Proteomes" id="UP000215158">
    <property type="component" value="Chromosome 1"/>
</dbReference>
<proteinExistence type="predicted"/>
<organism evidence="1 2">
    <name type="scientific">Paraburkholderia aromaticivorans</name>
    <dbReference type="NCBI Taxonomy" id="2026199"/>
    <lineage>
        <taxon>Bacteria</taxon>
        <taxon>Pseudomonadati</taxon>
        <taxon>Pseudomonadota</taxon>
        <taxon>Betaproteobacteria</taxon>
        <taxon>Burkholderiales</taxon>
        <taxon>Burkholderiaceae</taxon>
        <taxon>Paraburkholderia</taxon>
    </lineage>
</organism>
<accession>A0A248VCW6</accession>
<evidence type="ECO:0000313" key="1">
    <source>
        <dbReference type="EMBL" id="ASV96710.1"/>
    </source>
</evidence>
<gene>
    <name evidence="1" type="ORF">CJU94_00060</name>
</gene>
<sequence>MTEHISERYVAEVRKKIADKVELLRKWKAHGVPPLIDDAGKQLTDENNKPLYDYFPDDKRAFCAWTAKDNCSATIAKYPEILEFATLSRSTLGKKYHAKSLEDVETQIEGVIKKVAAQASKDNLKPELQSMRKELDYWKQIAIEANNDLVHQRRLAARAQTEWRRSELAREHNNNLLNDQIARLTTANAELTAQLAKIRPLSSKGKK</sequence>
<dbReference type="KEGG" id="parb:CJU94_00060"/>
<protein>
    <submittedName>
        <fullName evidence="1">Uncharacterized protein</fullName>
    </submittedName>
</protein>